<evidence type="ECO:0000313" key="3">
    <source>
        <dbReference type="Proteomes" id="UP000621799"/>
    </source>
</evidence>
<keyword evidence="3" id="KW-1185">Reference proteome</keyword>
<organism evidence="2 3">
    <name type="scientific">Zarconia navalis LEGE 11467</name>
    <dbReference type="NCBI Taxonomy" id="1828826"/>
    <lineage>
        <taxon>Bacteria</taxon>
        <taxon>Bacillati</taxon>
        <taxon>Cyanobacteriota</taxon>
        <taxon>Cyanophyceae</taxon>
        <taxon>Oscillatoriophycideae</taxon>
        <taxon>Oscillatoriales</taxon>
        <taxon>Oscillatoriales incertae sedis</taxon>
        <taxon>Zarconia</taxon>
        <taxon>Zarconia navalis</taxon>
    </lineage>
</organism>
<protein>
    <submittedName>
        <fullName evidence="2">Uncharacterized protein</fullName>
    </submittedName>
</protein>
<evidence type="ECO:0000256" key="1">
    <source>
        <dbReference type="SAM" id="Phobius"/>
    </source>
</evidence>
<proteinExistence type="predicted"/>
<feature type="transmembrane region" description="Helical" evidence="1">
    <location>
        <begin position="21"/>
        <end position="39"/>
    </location>
</feature>
<dbReference type="Proteomes" id="UP000621799">
    <property type="component" value="Unassembled WGS sequence"/>
</dbReference>
<keyword evidence="1" id="KW-0812">Transmembrane</keyword>
<gene>
    <name evidence="2" type="ORF">IQ235_17950</name>
</gene>
<keyword evidence="1" id="KW-1133">Transmembrane helix</keyword>
<accession>A0A928W175</accession>
<keyword evidence="1" id="KW-0472">Membrane</keyword>
<reference evidence="2" key="1">
    <citation type="submission" date="2020-10" db="EMBL/GenBank/DDBJ databases">
        <authorList>
            <person name="Castelo-Branco R."/>
            <person name="Eusebio N."/>
            <person name="Adriana R."/>
            <person name="Vieira A."/>
            <person name="Brugerolle De Fraissinette N."/>
            <person name="Rezende De Castro R."/>
            <person name="Schneider M.P."/>
            <person name="Vasconcelos V."/>
            <person name="Leao P.N."/>
        </authorList>
    </citation>
    <scope>NUCLEOTIDE SEQUENCE</scope>
    <source>
        <strain evidence="2">LEGE 11467</strain>
    </source>
</reference>
<name>A0A928W175_9CYAN</name>
<dbReference type="EMBL" id="JADEXN010000403">
    <property type="protein sequence ID" value="MBE9042647.1"/>
    <property type="molecule type" value="Genomic_DNA"/>
</dbReference>
<dbReference type="AlphaFoldDB" id="A0A928W175"/>
<evidence type="ECO:0000313" key="2">
    <source>
        <dbReference type="EMBL" id="MBE9042647.1"/>
    </source>
</evidence>
<comment type="caution">
    <text evidence="2">The sequence shown here is derived from an EMBL/GenBank/DDBJ whole genome shotgun (WGS) entry which is preliminary data.</text>
</comment>
<sequence>MFLPKHQLNLMRSETVRYLRYIIGSTSGPILASFVWFAPVQAQEAPKHQAQLPETEENLEIIELDSTPESLDPELEPGPDELRPLSLDSSVLSLPGAERLIDEAKLAVGQQDYELASQKLQEARQILNQLSTYYQELAASFSGIDNRIFENQRDMALQAAQLRDRATYELALLHRAQNKPELAVPLLVQIIRSQNPTRDLGQNAYRQLFELGFVDAPYPRPRNAQSSPSTLSSQ</sequence>